<comment type="caution">
    <text evidence="1">The sequence shown here is derived from an EMBL/GenBank/DDBJ whole genome shotgun (WGS) entry which is preliminary data.</text>
</comment>
<accession>A0AA44R7C8</accession>
<name>A0AA44R7C8_9BACI</name>
<proteinExistence type="predicted"/>
<dbReference type="RefSeq" id="WP_071745846.1">
    <property type="nucleotide sequence ID" value="NZ_MACH01000087.1"/>
</dbReference>
<sequence length="166" mass="19530">MAYENGYEIKDYFQSNMDRYAEDPLIFTKALSIINTYLNRVDWPFCMEEMENTLSPILGSSIVVLGFWGHYFSDTRMEWPEGDFTKYKIDATAFHKTINPIMEQFYSGRNQPFKLSSIVATDETEGNYIRFIRNDGQKFDIEATENDLNNIVSILQRIMERKKIAR</sequence>
<reference evidence="1 2" key="1">
    <citation type="submission" date="2016-06" db="EMBL/GenBank/DDBJ databases">
        <title>First insights into the genetic diversity and population structure of in the Bacillus cereus group bacteria from diverse marine environments.</title>
        <authorList>
            <person name="Liu Y."/>
            <person name="Lai Q."/>
            <person name="Shao Z."/>
        </authorList>
    </citation>
    <scope>NUCLEOTIDE SEQUENCE [LARGE SCALE GENOMIC DNA]</scope>
    <source>
        <strain evidence="1 2">TD42</strain>
    </source>
</reference>
<protein>
    <submittedName>
        <fullName evidence="1">Uncharacterized protein</fullName>
    </submittedName>
</protein>
<dbReference type="Proteomes" id="UP000183185">
    <property type="component" value="Unassembled WGS sequence"/>
</dbReference>
<dbReference type="AlphaFoldDB" id="A0AA44R7C8"/>
<evidence type="ECO:0000313" key="1">
    <source>
        <dbReference type="EMBL" id="OJE45024.1"/>
    </source>
</evidence>
<gene>
    <name evidence="1" type="ORF">BAQ49_07665</name>
</gene>
<organism evidence="1 2">
    <name type="scientific">Bacillus proteolyticus</name>
    <dbReference type="NCBI Taxonomy" id="2026192"/>
    <lineage>
        <taxon>Bacteria</taxon>
        <taxon>Bacillati</taxon>
        <taxon>Bacillota</taxon>
        <taxon>Bacilli</taxon>
        <taxon>Bacillales</taxon>
        <taxon>Bacillaceae</taxon>
        <taxon>Bacillus</taxon>
        <taxon>Bacillus cereus group</taxon>
    </lineage>
</organism>
<evidence type="ECO:0000313" key="2">
    <source>
        <dbReference type="Proteomes" id="UP000183185"/>
    </source>
</evidence>
<dbReference type="EMBL" id="MACH01000087">
    <property type="protein sequence ID" value="OJE45024.1"/>
    <property type="molecule type" value="Genomic_DNA"/>
</dbReference>